<dbReference type="Pfam" id="PF02655">
    <property type="entry name" value="ATP-grasp_3"/>
    <property type="match status" value="1"/>
</dbReference>
<dbReference type="InterPro" id="IPR003806">
    <property type="entry name" value="ATP-grasp_PylC-type"/>
</dbReference>
<accession>A0A0B5X7S0</accession>
<proteinExistence type="predicted"/>
<dbReference type="EMBL" id="CP053980">
    <property type="protein sequence ID" value="QKH27958.1"/>
    <property type="molecule type" value="Genomic_DNA"/>
</dbReference>
<dbReference type="Gene3D" id="3.30.470.20">
    <property type="entry name" value="ATP-grasp fold, B domain"/>
    <property type="match status" value="1"/>
</dbReference>
<dbReference type="InterPro" id="IPR011761">
    <property type="entry name" value="ATP-grasp"/>
</dbReference>
<reference evidence="4 6" key="2">
    <citation type="submission" date="2020-05" db="EMBL/GenBank/DDBJ databases">
        <title>FDA dAtabase for Regulatory Grade micrObial Sequences (FDA-ARGOS): Supporting development and validation of Infectious Disease Dx tests.</title>
        <authorList>
            <person name="Nelson B."/>
            <person name="Plummer A."/>
            <person name="Tallon L."/>
            <person name="Sadzewicz L."/>
            <person name="Zhao X."/>
            <person name="Vavikolanu K."/>
            <person name="Mehta A."/>
            <person name="Aluvathingal J."/>
            <person name="Nadendla S."/>
            <person name="Myers T."/>
            <person name="Yan Y."/>
            <person name="Sichtig H."/>
        </authorList>
    </citation>
    <scope>NUCLEOTIDE SEQUENCE [LARGE SCALE GENOMIC DNA]</scope>
    <source>
        <strain evidence="4 6">FDAARGOS_795</strain>
    </source>
</reference>
<evidence type="ECO:0000259" key="2">
    <source>
        <dbReference type="PROSITE" id="PS50975"/>
    </source>
</evidence>
<feature type="domain" description="ATP-grasp" evidence="2">
    <location>
        <begin position="121"/>
        <end position="301"/>
    </location>
</feature>
<evidence type="ECO:0000256" key="1">
    <source>
        <dbReference type="PROSITE-ProRule" id="PRU00409"/>
    </source>
</evidence>
<sequence length="387" mass="45083">MNTKKTVLITGARAPATLHLCRLFHNAGHTVIIADSIPYPLSKVSKSTDYFYEIPSPKWKTNESIRALLSIIQRHNVDLLIPTCEEVFYISKYKEELSAFCHVLVDDFQKLLLLHNKWEFIQFVESLGWQVPATYRINNEEAIRSMMHKTPAHTPFVLKPIYSRFSDKVEFMTKEAALKESMIHKSNYIMQEFIQGTQHCSYSIAQSGEVLAHSTYKTEFTAGLGATIAFQPINHSKIAQFVTHIVKELNFSGQIAFDFIVTENGDAIPIECNPRTTSGLHLFDEEILPAFFNEKVNNAFIPKQNSECAIRLAMLLYGFPYLKSKQKRKRWLKVLCSYPDIVYRHNDWKPFFYQFFSMYKLWRESYKYERTILEQTTYDISWDGEDL</sequence>
<dbReference type="Proteomes" id="UP000501107">
    <property type="component" value="Chromosome"/>
</dbReference>
<name>A0A0B5X7S0_BACTU</name>
<organism evidence="4 6">
    <name type="scientific">Bacillus thuringiensis</name>
    <dbReference type="NCBI Taxonomy" id="1428"/>
    <lineage>
        <taxon>Bacteria</taxon>
        <taxon>Bacillati</taxon>
        <taxon>Bacillota</taxon>
        <taxon>Bacilli</taxon>
        <taxon>Bacillales</taxon>
        <taxon>Bacillaceae</taxon>
        <taxon>Bacillus</taxon>
        <taxon>Bacillus cereus group</taxon>
    </lineage>
</organism>
<dbReference type="AlphaFoldDB" id="A0A0B5X7S0"/>
<dbReference type="GO" id="GO:0005524">
    <property type="term" value="F:ATP binding"/>
    <property type="evidence" value="ECO:0007669"/>
    <property type="project" value="UniProtKB-UniRule"/>
</dbReference>
<dbReference type="RefSeq" id="WP_001093154.1">
    <property type="nucleotide sequence ID" value="NZ_CP009335.1"/>
</dbReference>
<evidence type="ECO:0000313" key="4">
    <source>
        <dbReference type="EMBL" id="QKH27958.1"/>
    </source>
</evidence>
<gene>
    <name evidence="3" type="ORF">BF38_4391</name>
    <name evidence="4" type="ORF">FOC89_29725</name>
</gene>
<keyword evidence="1" id="KW-0067">ATP-binding</keyword>
<reference evidence="3 5" key="1">
    <citation type="journal article" date="2015" name="Genome Announc.">
        <title>Complete genome sequences for 35 biothreat assay-relevant bacillus species.</title>
        <authorList>
            <person name="Johnson S.L."/>
            <person name="Daligault H.E."/>
            <person name="Davenport K.W."/>
            <person name="Jaissle J."/>
            <person name="Frey K.G."/>
            <person name="Ladner J.T."/>
            <person name="Broomall S.M."/>
            <person name="Bishop-Lilly K.A."/>
            <person name="Bruce D.C."/>
            <person name="Gibbons H.S."/>
            <person name="Coyne S.R."/>
            <person name="Lo C.C."/>
            <person name="Meincke L."/>
            <person name="Munk A.C."/>
            <person name="Koroleva G.I."/>
            <person name="Rosenzweig C.N."/>
            <person name="Palacios G.F."/>
            <person name="Redden C.L."/>
            <person name="Minogue T.D."/>
            <person name="Chain P.S."/>
        </authorList>
    </citation>
    <scope>NUCLEOTIDE SEQUENCE [LARGE SCALE GENOMIC DNA]</scope>
    <source>
        <strain evidence="3 5">HD1011</strain>
    </source>
</reference>
<dbReference type="Gene3D" id="3.40.50.20">
    <property type="match status" value="1"/>
</dbReference>
<keyword evidence="1" id="KW-0547">Nucleotide-binding</keyword>
<dbReference type="PROSITE" id="PS50975">
    <property type="entry name" value="ATP_GRASP"/>
    <property type="match status" value="1"/>
</dbReference>
<dbReference type="EMBL" id="CP009335">
    <property type="protein sequence ID" value="AJG75464.1"/>
    <property type="molecule type" value="Genomic_DNA"/>
</dbReference>
<evidence type="ECO:0000313" key="6">
    <source>
        <dbReference type="Proteomes" id="UP000501107"/>
    </source>
</evidence>
<dbReference type="KEGG" id="btw:BF38_4391"/>
<evidence type="ECO:0000313" key="5">
    <source>
        <dbReference type="Proteomes" id="UP000031876"/>
    </source>
</evidence>
<dbReference type="GO" id="GO:0046872">
    <property type="term" value="F:metal ion binding"/>
    <property type="evidence" value="ECO:0007669"/>
    <property type="project" value="InterPro"/>
</dbReference>
<dbReference type="NCBIfam" id="NF005315">
    <property type="entry name" value="PRK06849.1"/>
    <property type="match status" value="1"/>
</dbReference>
<dbReference type="Proteomes" id="UP000031876">
    <property type="component" value="Chromosome"/>
</dbReference>
<protein>
    <submittedName>
        <fullName evidence="3">ATP-grasp domain protein</fullName>
    </submittedName>
    <submittedName>
        <fullName evidence="4">ATP-grasp domain-containing protein</fullName>
    </submittedName>
</protein>
<evidence type="ECO:0000313" key="3">
    <source>
        <dbReference type="EMBL" id="AJG75464.1"/>
    </source>
</evidence>
<dbReference type="SUPFAM" id="SSF56059">
    <property type="entry name" value="Glutathione synthetase ATP-binding domain-like"/>
    <property type="match status" value="1"/>
</dbReference>